<keyword evidence="5 7" id="KW-1133">Transmembrane helix</keyword>
<dbReference type="NCBIfam" id="NF007773">
    <property type="entry name" value="PRK10459.1"/>
    <property type="match status" value="1"/>
</dbReference>
<gene>
    <name evidence="8" type="ORF">SAMN02745746_03957</name>
</gene>
<sequence length="431" mass="46925">MAIVMSVMAFAQMFADAGVSNALIHKQNISQQQLSSLYWLNVTSSTVLALILFALGYGVAYYYRQPQLHLLLSMTALSLLLSSFGLQLRVLAQKALHFDRLAKVEMVGATAGFLTATTSAWLGCGVYSIVFGNLASATAILAMSWTTLANGWRPELRLDWTEIRPFLKFGAYMVGNDLANTINGQIDVLLGGRILSSTTLGLYNLPKSLAIRIQLLVNPIITKVGFPVMAKVQHDPQQLRLIYLNTLNLTASVNFPIYAAMAFFAEPIVVLVFGKQWLEAVPIMQILAIWAAVRSTANPIGSLLLAKGRADLSFRWNIALLGIVPPTIWIGSHFGAIGMAYALLASQLLLFVPGWYFLIRPMCGATLRQTLTQFLRPSIASLFFLGIALIGSAYTNKALHILLAAAGSLAALLMATYPLWASLGIRLRKSG</sequence>
<evidence type="ECO:0000256" key="2">
    <source>
        <dbReference type="ARBA" id="ARBA00007430"/>
    </source>
</evidence>
<feature type="transmembrane region" description="Helical" evidence="7">
    <location>
        <begin position="338"/>
        <end position="358"/>
    </location>
</feature>
<evidence type="ECO:0000256" key="5">
    <source>
        <dbReference type="ARBA" id="ARBA00022989"/>
    </source>
</evidence>
<proteinExistence type="inferred from homology"/>
<name>A0A1Y6CJC7_9NEIS</name>
<dbReference type="Pfam" id="PF13440">
    <property type="entry name" value="Polysacc_synt_3"/>
    <property type="match status" value="1"/>
</dbReference>
<evidence type="ECO:0000313" key="9">
    <source>
        <dbReference type="Proteomes" id="UP000192920"/>
    </source>
</evidence>
<evidence type="ECO:0000256" key="3">
    <source>
        <dbReference type="ARBA" id="ARBA00022475"/>
    </source>
</evidence>
<dbReference type="STRING" id="1123014.SAMN02745746_03957"/>
<feature type="transmembrane region" description="Helical" evidence="7">
    <location>
        <begin position="69"/>
        <end position="92"/>
    </location>
</feature>
<feature type="transmembrane region" description="Helical" evidence="7">
    <location>
        <begin position="241"/>
        <end position="265"/>
    </location>
</feature>
<keyword evidence="3" id="KW-1003">Cell membrane</keyword>
<keyword evidence="4 7" id="KW-0812">Transmembrane</keyword>
<dbReference type="GO" id="GO:0005886">
    <property type="term" value="C:plasma membrane"/>
    <property type="evidence" value="ECO:0007669"/>
    <property type="project" value="UniProtKB-SubCell"/>
</dbReference>
<feature type="transmembrane region" description="Helical" evidence="7">
    <location>
        <begin position="314"/>
        <end position="332"/>
    </location>
</feature>
<protein>
    <submittedName>
        <fullName evidence="8">Polysaccharide transporter, PST family</fullName>
    </submittedName>
</protein>
<dbReference type="PANTHER" id="PTHR30250:SF10">
    <property type="entry name" value="LIPOPOLYSACCHARIDE BIOSYNTHESIS PROTEIN WZXC"/>
    <property type="match status" value="1"/>
</dbReference>
<evidence type="ECO:0000256" key="4">
    <source>
        <dbReference type="ARBA" id="ARBA00022692"/>
    </source>
</evidence>
<comment type="subcellular location">
    <subcellularLocation>
        <location evidence="1">Cell membrane</location>
        <topology evidence="1">Multi-pass membrane protein</topology>
    </subcellularLocation>
</comment>
<dbReference type="AlphaFoldDB" id="A0A1Y6CJC7"/>
<evidence type="ECO:0000256" key="1">
    <source>
        <dbReference type="ARBA" id="ARBA00004651"/>
    </source>
</evidence>
<dbReference type="CDD" id="cd13127">
    <property type="entry name" value="MATE_tuaB_like"/>
    <property type="match status" value="1"/>
</dbReference>
<evidence type="ECO:0000313" key="8">
    <source>
        <dbReference type="EMBL" id="SMF55543.1"/>
    </source>
</evidence>
<feature type="transmembrane region" description="Helical" evidence="7">
    <location>
        <begin position="36"/>
        <end position="63"/>
    </location>
</feature>
<reference evidence="9" key="1">
    <citation type="submission" date="2017-04" db="EMBL/GenBank/DDBJ databases">
        <authorList>
            <person name="Varghese N."/>
            <person name="Submissions S."/>
        </authorList>
    </citation>
    <scope>NUCLEOTIDE SEQUENCE [LARGE SCALE GENOMIC DNA]</scope>
    <source>
        <strain evidence="9">DSM 22618</strain>
    </source>
</reference>
<evidence type="ECO:0000256" key="6">
    <source>
        <dbReference type="ARBA" id="ARBA00023136"/>
    </source>
</evidence>
<keyword evidence="6 7" id="KW-0472">Membrane</keyword>
<comment type="similarity">
    <text evidence="2">Belongs to the polysaccharide synthase family.</text>
</comment>
<feature type="transmembrane region" description="Helical" evidence="7">
    <location>
        <begin position="401"/>
        <end position="420"/>
    </location>
</feature>
<dbReference type="Proteomes" id="UP000192920">
    <property type="component" value="Unassembled WGS sequence"/>
</dbReference>
<dbReference type="EMBL" id="FXAG01000033">
    <property type="protein sequence ID" value="SMF55543.1"/>
    <property type="molecule type" value="Genomic_DNA"/>
</dbReference>
<feature type="transmembrane region" description="Helical" evidence="7">
    <location>
        <begin position="379"/>
        <end position="395"/>
    </location>
</feature>
<organism evidence="8 9">
    <name type="scientific">Pseudogulbenkiania subflava DSM 22618</name>
    <dbReference type="NCBI Taxonomy" id="1123014"/>
    <lineage>
        <taxon>Bacteria</taxon>
        <taxon>Pseudomonadati</taxon>
        <taxon>Pseudomonadota</taxon>
        <taxon>Betaproteobacteria</taxon>
        <taxon>Neisseriales</taxon>
        <taxon>Chromobacteriaceae</taxon>
        <taxon>Pseudogulbenkiania</taxon>
    </lineage>
</organism>
<dbReference type="InterPro" id="IPR050833">
    <property type="entry name" value="Poly_Biosynth_Transport"/>
</dbReference>
<keyword evidence="9" id="KW-1185">Reference proteome</keyword>
<accession>A0A1Y6CJC7</accession>
<feature type="transmembrane region" description="Helical" evidence="7">
    <location>
        <begin position="104"/>
        <end position="123"/>
    </location>
</feature>
<evidence type="ECO:0000256" key="7">
    <source>
        <dbReference type="SAM" id="Phobius"/>
    </source>
</evidence>
<feature type="transmembrane region" description="Helical" evidence="7">
    <location>
        <begin position="6"/>
        <end position="24"/>
    </location>
</feature>
<dbReference type="PANTHER" id="PTHR30250">
    <property type="entry name" value="PST FAMILY PREDICTED COLANIC ACID TRANSPORTER"/>
    <property type="match status" value="1"/>
</dbReference>